<protein>
    <submittedName>
        <fullName evidence="2">Uncharacterized protein</fullName>
    </submittedName>
</protein>
<reference evidence="2 3" key="1">
    <citation type="submission" date="2020-09" db="EMBL/GenBank/DDBJ databases">
        <title>De no assembly of potato wild relative species, Solanum commersonii.</title>
        <authorList>
            <person name="Cho K."/>
        </authorList>
    </citation>
    <scope>NUCLEOTIDE SEQUENCE [LARGE SCALE GENOMIC DNA]</scope>
    <source>
        <strain evidence="2">LZ3.2</strain>
        <tissue evidence="2">Leaf</tissue>
    </source>
</reference>
<keyword evidence="3" id="KW-1185">Reference proteome</keyword>
<evidence type="ECO:0000313" key="2">
    <source>
        <dbReference type="EMBL" id="KAG5593521.1"/>
    </source>
</evidence>
<dbReference type="EMBL" id="JACXVP010000008">
    <property type="protein sequence ID" value="KAG5593521.1"/>
    <property type="molecule type" value="Genomic_DNA"/>
</dbReference>
<organism evidence="2 3">
    <name type="scientific">Solanum commersonii</name>
    <name type="common">Commerson's wild potato</name>
    <name type="synonym">Commerson's nightshade</name>
    <dbReference type="NCBI Taxonomy" id="4109"/>
    <lineage>
        <taxon>Eukaryota</taxon>
        <taxon>Viridiplantae</taxon>
        <taxon>Streptophyta</taxon>
        <taxon>Embryophyta</taxon>
        <taxon>Tracheophyta</taxon>
        <taxon>Spermatophyta</taxon>
        <taxon>Magnoliopsida</taxon>
        <taxon>eudicotyledons</taxon>
        <taxon>Gunneridae</taxon>
        <taxon>Pentapetalae</taxon>
        <taxon>asterids</taxon>
        <taxon>lamiids</taxon>
        <taxon>Solanales</taxon>
        <taxon>Solanaceae</taxon>
        <taxon>Solanoideae</taxon>
        <taxon>Solaneae</taxon>
        <taxon>Solanum</taxon>
    </lineage>
</organism>
<accession>A0A9J5XZ99</accession>
<feature type="compositionally biased region" description="Polar residues" evidence="1">
    <location>
        <begin position="11"/>
        <end position="24"/>
    </location>
</feature>
<evidence type="ECO:0000256" key="1">
    <source>
        <dbReference type="SAM" id="MobiDB-lite"/>
    </source>
</evidence>
<evidence type="ECO:0000313" key="3">
    <source>
        <dbReference type="Proteomes" id="UP000824120"/>
    </source>
</evidence>
<dbReference type="OrthoDB" id="1324364at2759"/>
<dbReference type="AlphaFoldDB" id="A0A9J5XZ99"/>
<proteinExistence type="predicted"/>
<name>A0A9J5XZ99_SOLCO</name>
<feature type="region of interest" description="Disordered" evidence="1">
    <location>
        <begin position="1"/>
        <end position="29"/>
    </location>
</feature>
<comment type="caution">
    <text evidence="2">The sequence shown here is derived from an EMBL/GenBank/DDBJ whole genome shotgun (WGS) entry which is preliminary data.</text>
</comment>
<gene>
    <name evidence="2" type="ORF">H5410_044035</name>
</gene>
<sequence length="96" mass="10982">MEPIIPYGQNIPFSRSNDPRSSYGASGPSWPKRPILKVKRAPEQENPPFCRFSCTIVHGLFGDLEFRAYLCRNFLWTSIKTLDMEPVSPHGQNIPF</sequence>
<dbReference type="Proteomes" id="UP000824120">
    <property type="component" value="Chromosome 8"/>
</dbReference>